<feature type="transmembrane region" description="Helical" evidence="1">
    <location>
        <begin position="70"/>
        <end position="91"/>
    </location>
</feature>
<name>A0A022S4V7_ERYGU</name>
<accession>A0A022S4V7</accession>
<keyword evidence="3" id="KW-1185">Reference proteome</keyword>
<gene>
    <name evidence="2" type="ORF">MIMGU_mgv1a017114mg</name>
</gene>
<dbReference type="EMBL" id="KI630171">
    <property type="protein sequence ID" value="EYU46390.1"/>
    <property type="molecule type" value="Genomic_DNA"/>
</dbReference>
<evidence type="ECO:0000256" key="1">
    <source>
        <dbReference type="SAM" id="Phobius"/>
    </source>
</evidence>
<proteinExistence type="predicted"/>
<organism evidence="2 3">
    <name type="scientific">Erythranthe guttata</name>
    <name type="common">Yellow monkey flower</name>
    <name type="synonym">Mimulus guttatus</name>
    <dbReference type="NCBI Taxonomy" id="4155"/>
    <lineage>
        <taxon>Eukaryota</taxon>
        <taxon>Viridiplantae</taxon>
        <taxon>Streptophyta</taxon>
        <taxon>Embryophyta</taxon>
        <taxon>Tracheophyta</taxon>
        <taxon>Spermatophyta</taxon>
        <taxon>Magnoliopsida</taxon>
        <taxon>eudicotyledons</taxon>
        <taxon>Gunneridae</taxon>
        <taxon>Pentapetalae</taxon>
        <taxon>asterids</taxon>
        <taxon>lamiids</taxon>
        <taxon>Lamiales</taxon>
        <taxon>Phrymaceae</taxon>
        <taxon>Erythranthe</taxon>
    </lineage>
</organism>
<keyword evidence="1" id="KW-1133">Transmembrane helix</keyword>
<dbReference type="Proteomes" id="UP000030748">
    <property type="component" value="Unassembled WGS sequence"/>
</dbReference>
<evidence type="ECO:0000313" key="2">
    <source>
        <dbReference type="EMBL" id="EYU46390.1"/>
    </source>
</evidence>
<keyword evidence="1" id="KW-0812">Transmembrane</keyword>
<sequence>MVVDGGGGGGSGESCSINIYVNNDVQGISNCVLIGSEVSMGDPGVSLYLEDLKMDRGFRIVNKKMERDSAAFWVLLVILLVLVIPILAYLIV</sequence>
<evidence type="ECO:0008006" key="4">
    <source>
        <dbReference type="Google" id="ProtNLM"/>
    </source>
</evidence>
<dbReference type="eggNOG" id="ENOG502SA0D">
    <property type="taxonomic scope" value="Eukaryota"/>
</dbReference>
<evidence type="ECO:0000313" key="3">
    <source>
        <dbReference type="Proteomes" id="UP000030748"/>
    </source>
</evidence>
<keyword evidence="1" id="KW-0472">Membrane</keyword>
<protein>
    <recommendedName>
        <fullName evidence="4">Transmembrane protein</fullName>
    </recommendedName>
</protein>
<dbReference type="AlphaFoldDB" id="A0A022S4V7"/>
<reference evidence="2 3" key="1">
    <citation type="journal article" date="2013" name="Proc. Natl. Acad. Sci. U.S.A.">
        <title>Fine-scale variation in meiotic recombination in Mimulus inferred from population shotgun sequencing.</title>
        <authorList>
            <person name="Hellsten U."/>
            <person name="Wright K.M."/>
            <person name="Jenkins J."/>
            <person name="Shu S."/>
            <person name="Yuan Y."/>
            <person name="Wessler S.R."/>
            <person name="Schmutz J."/>
            <person name="Willis J.H."/>
            <person name="Rokhsar D.S."/>
        </authorList>
    </citation>
    <scope>NUCLEOTIDE SEQUENCE [LARGE SCALE GENOMIC DNA]</scope>
    <source>
        <strain evidence="3">cv. DUN x IM62</strain>
    </source>
</reference>